<accession>A0A0M0JXI0</accession>
<sequence length="253" mass="27794">MHALSSNDSLWRMLAIARWPLLPRNGVNAEAGSPWRELHRKRAELPRWRELCGLMDELEHTLAAGGAPSASASWGERLAALVLAVFGLAPEVARNDSPPTSPHSPGSTSEARAWVRRVTASLRSPAVLLALRAWGAGLGKELEAFYEYPSVSEPELKRGLVRALRGASALSLLREEFVLREHKDDGRCPALELWAAHGLDSAVDEIASGMRSLEMEGFNVAIPPSHRPAHVPASHDWWRARPPLHSSGRIHYC</sequence>
<protein>
    <submittedName>
        <fullName evidence="1">Uncharacterized protein</fullName>
    </submittedName>
</protein>
<keyword evidence="2" id="KW-1185">Reference proteome</keyword>
<dbReference type="Proteomes" id="UP000037460">
    <property type="component" value="Unassembled WGS sequence"/>
</dbReference>
<evidence type="ECO:0000313" key="1">
    <source>
        <dbReference type="EMBL" id="KOO31274.1"/>
    </source>
</evidence>
<name>A0A0M0JXI0_9EUKA</name>
<dbReference type="EMBL" id="JWZX01002051">
    <property type="protein sequence ID" value="KOO31274.1"/>
    <property type="molecule type" value="Genomic_DNA"/>
</dbReference>
<evidence type="ECO:0000313" key="2">
    <source>
        <dbReference type="Proteomes" id="UP000037460"/>
    </source>
</evidence>
<reference evidence="2" key="1">
    <citation type="journal article" date="2015" name="PLoS Genet.">
        <title>Genome Sequence and Transcriptome Analyses of Chrysochromulina tobin: Metabolic Tools for Enhanced Algal Fitness in the Prominent Order Prymnesiales (Haptophyceae).</title>
        <authorList>
            <person name="Hovde B.T."/>
            <person name="Deodato C.R."/>
            <person name="Hunsperger H.M."/>
            <person name="Ryken S.A."/>
            <person name="Yost W."/>
            <person name="Jha R.K."/>
            <person name="Patterson J."/>
            <person name="Monnat R.J. Jr."/>
            <person name="Barlow S.B."/>
            <person name="Starkenburg S.R."/>
            <person name="Cattolico R.A."/>
        </authorList>
    </citation>
    <scope>NUCLEOTIDE SEQUENCE</scope>
    <source>
        <strain evidence="2">CCMP291</strain>
    </source>
</reference>
<dbReference type="AlphaFoldDB" id="A0A0M0JXI0"/>
<proteinExistence type="predicted"/>
<gene>
    <name evidence="1" type="ORF">Ctob_008193</name>
</gene>
<comment type="caution">
    <text evidence="1">The sequence shown here is derived from an EMBL/GenBank/DDBJ whole genome shotgun (WGS) entry which is preliminary data.</text>
</comment>
<organism evidence="1 2">
    <name type="scientific">Chrysochromulina tobinii</name>
    <dbReference type="NCBI Taxonomy" id="1460289"/>
    <lineage>
        <taxon>Eukaryota</taxon>
        <taxon>Haptista</taxon>
        <taxon>Haptophyta</taxon>
        <taxon>Prymnesiophyceae</taxon>
        <taxon>Prymnesiales</taxon>
        <taxon>Chrysochromulinaceae</taxon>
        <taxon>Chrysochromulina</taxon>
    </lineage>
</organism>